<dbReference type="SMART" id="SM00338">
    <property type="entry name" value="BRLZ"/>
    <property type="match status" value="1"/>
</dbReference>
<proteinExistence type="inferred from homology"/>
<evidence type="ECO:0000256" key="5">
    <source>
        <dbReference type="ARBA" id="ARBA00023242"/>
    </source>
</evidence>
<dbReference type="GO" id="GO:0003677">
    <property type="term" value="F:DNA binding"/>
    <property type="evidence" value="ECO:0007669"/>
    <property type="project" value="UniProtKB-KW"/>
</dbReference>
<keyword evidence="5" id="KW-0539">Nucleus</keyword>
<feature type="compositionally biased region" description="Polar residues" evidence="6">
    <location>
        <begin position="277"/>
        <end position="288"/>
    </location>
</feature>
<dbReference type="InterPro" id="IPR004827">
    <property type="entry name" value="bZIP"/>
</dbReference>
<dbReference type="Gene3D" id="1.20.5.170">
    <property type="match status" value="1"/>
</dbReference>
<dbReference type="AlphaFoldDB" id="A0A9P0ECI8"/>
<evidence type="ECO:0000256" key="2">
    <source>
        <dbReference type="ARBA" id="ARBA00023015"/>
    </source>
</evidence>
<comment type="similarity">
    <text evidence="1">Belongs to the bZIP family. NFIL3 subfamily.</text>
</comment>
<sequence length="332" mass="37079">MKVAEFVECQDSSPASGETPLPAFRTLTNNNNNAVTNEGNINCALTSGYLFLQHNMDIGAIPRDRDMASSPETTSIGENYPTGFDESSHFQRKDLFCLRKQREFIPANRKVKSYWERRRRNNEAAKISRKKHWYNDVVLEQRVLELSKENHMLKAQLAAIKDKYGISGEAVVNVEQVMASLPTNDEIFRIIKRTKLSTNALTPPIMYPQCSLPIPTPIIYRTANTGPSSPIVPIHQVYTETDTCQNNEKYSLPFNPVSPPLNPPVLEAAGNSLLNLSRSHPNESSISNDFPPASGSREVSLASDNILSHKLQHKSQLEDVAVIALLSLHNIN</sequence>
<dbReference type="GO" id="GO:0005634">
    <property type="term" value="C:nucleus"/>
    <property type="evidence" value="ECO:0007669"/>
    <property type="project" value="TreeGrafter"/>
</dbReference>
<accession>A0A9P0ECI8</accession>
<dbReference type="FunFam" id="1.20.5.170:FF:000025">
    <property type="entry name" value="nuclear factor interleukin-3-regulated protein-like"/>
    <property type="match status" value="1"/>
</dbReference>
<evidence type="ECO:0000256" key="1">
    <source>
        <dbReference type="ARBA" id="ARBA00006079"/>
    </source>
</evidence>
<dbReference type="PANTHER" id="PTHR15284:SF0">
    <property type="entry name" value="GH23983P"/>
    <property type="match status" value="1"/>
</dbReference>
<evidence type="ECO:0000256" key="6">
    <source>
        <dbReference type="SAM" id="MobiDB-lite"/>
    </source>
</evidence>
<organism evidence="8 9">
    <name type="scientific">Nezara viridula</name>
    <name type="common">Southern green stink bug</name>
    <name type="synonym">Cimex viridulus</name>
    <dbReference type="NCBI Taxonomy" id="85310"/>
    <lineage>
        <taxon>Eukaryota</taxon>
        <taxon>Metazoa</taxon>
        <taxon>Ecdysozoa</taxon>
        <taxon>Arthropoda</taxon>
        <taxon>Hexapoda</taxon>
        <taxon>Insecta</taxon>
        <taxon>Pterygota</taxon>
        <taxon>Neoptera</taxon>
        <taxon>Paraneoptera</taxon>
        <taxon>Hemiptera</taxon>
        <taxon>Heteroptera</taxon>
        <taxon>Panheteroptera</taxon>
        <taxon>Pentatomomorpha</taxon>
        <taxon>Pentatomoidea</taxon>
        <taxon>Pentatomidae</taxon>
        <taxon>Pentatominae</taxon>
        <taxon>Nezara</taxon>
    </lineage>
</organism>
<dbReference type="InterPro" id="IPR046347">
    <property type="entry name" value="bZIP_sf"/>
</dbReference>
<keyword evidence="2" id="KW-0805">Transcription regulation</keyword>
<keyword evidence="4" id="KW-0804">Transcription</keyword>
<dbReference type="InterPro" id="IPR047106">
    <property type="entry name" value="NFIL3-like_bZIP"/>
</dbReference>
<dbReference type="GO" id="GO:0007623">
    <property type="term" value="P:circadian rhythm"/>
    <property type="evidence" value="ECO:0007669"/>
    <property type="project" value="TreeGrafter"/>
</dbReference>
<dbReference type="Proteomes" id="UP001152798">
    <property type="component" value="Chromosome 2"/>
</dbReference>
<evidence type="ECO:0000313" key="9">
    <source>
        <dbReference type="Proteomes" id="UP001152798"/>
    </source>
</evidence>
<evidence type="ECO:0000256" key="3">
    <source>
        <dbReference type="ARBA" id="ARBA00023125"/>
    </source>
</evidence>
<dbReference type="GO" id="GO:0003700">
    <property type="term" value="F:DNA-binding transcription factor activity"/>
    <property type="evidence" value="ECO:0007669"/>
    <property type="project" value="InterPro"/>
</dbReference>
<dbReference type="SUPFAM" id="SSF57959">
    <property type="entry name" value="Leucine zipper domain"/>
    <property type="match status" value="1"/>
</dbReference>
<feature type="region of interest" description="Disordered" evidence="6">
    <location>
        <begin position="277"/>
        <end position="297"/>
    </location>
</feature>
<dbReference type="OrthoDB" id="6151507at2759"/>
<reference evidence="8" key="1">
    <citation type="submission" date="2022-01" db="EMBL/GenBank/DDBJ databases">
        <authorList>
            <person name="King R."/>
        </authorList>
    </citation>
    <scope>NUCLEOTIDE SEQUENCE</scope>
</reference>
<dbReference type="EMBL" id="OV725078">
    <property type="protein sequence ID" value="CAH1394000.1"/>
    <property type="molecule type" value="Genomic_DNA"/>
</dbReference>
<protein>
    <recommendedName>
        <fullName evidence="7">BZIP domain-containing protein</fullName>
    </recommendedName>
</protein>
<name>A0A9P0ECI8_NEZVI</name>
<keyword evidence="9" id="KW-1185">Reference proteome</keyword>
<evidence type="ECO:0000313" key="8">
    <source>
        <dbReference type="EMBL" id="CAH1394000.1"/>
    </source>
</evidence>
<dbReference type="PANTHER" id="PTHR15284">
    <property type="entry name" value="NUCLEAR FACTOR INTERLEUKIN-3-REGULATED PROTEIN"/>
    <property type="match status" value="1"/>
</dbReference>
<dbReference type="CDD" id="cd14694">
    <property type="entry name" value="bZIP_NFIL3"/>
    <property type="match status" value="1"/>
</dbReference>
<dbReference type="InterPro" id="IPR047229">
    <property type="entry name" value="NFIL3-like"/>
</dbReference>
<feature type="domain" description="BZIP" evidence="7">
    <location>
        <begin position="109"/>
        <end position="173"/>
    </location>
</feature>
<evidence type="ECO:0000256" key="4">
    <source>
        <dbReference type="ARBA" id="ARBA00023163"/>
    </source>
</evidence>
<gene>
    <name evidence="8" type="ORF">NEZAVI_LOCUS4566</name>
</gene>
<keyword evidence="3" id="KW-0238">DNA-binding</keyword>
<dbReference type="Pfam" id="PF07716">
    <property type="entry name" value="bZIP_2"/>
    <property type="match status" value="1"/>
</dbReference>
<evidence type="ECO:0000259" key="7">
    <source>
        <dbReference type="SMART" id="SM00338"/>
    </source>
</evidence>